<organism evidence="1 2">
    <name type="scientific">Lederbergia citrisecunda</name>
    <dbReference type="NCBI Taxonomy" id="2833583"/>
    <lineage>
        <taxon>Bacteria</taxon>
        <taxon>Bacillati</taxon>
        <taxon>Bacillota</taxon>
        <taxon>Bacilli</taxon>
        <taxon>Bacillales</taxon>
        <taxon>Bacillaceae</taxon>
        <taxon>Lederbergia</taxon>
    </lineage>
</organism>
<proteinExistence type="predicted"/>
<name>A0A942TPQ3_9BACI</name>
<dbReference type="RefSeq" id="WP_213110628.1">
    <property type="nucleotide sequence ID" value="NZ_JAGYPJ010000001.1"/>
</dbReference>
<dbReference type="EMBL" id="JAGYPJ010000001">
    <property type="protein sequence ID" value="MBS4200004.1"/>
    <property type="molecule type" value="Genomic_DNA"/>
</dbReference>
<dbReference type="AlphaFoldDB" id="A0A942TPQ3"/>
<protein>
    <submittedName>
        <fullName evidence="1">Uncharacterized protein</fullName>
    </submittedName>
</protein>
<comment type="caution">
    <text evidence="1">The sequence shown here is derived from an EMBL/GenBank/DDBJ whole genome shotgun (WGS) entry which is preliminary data.</text>
</comment>
<accession>A0A942TPQ3</accession>
<evidence type="ECO:0000313" key="1">
    <source>
        <dbReference type="EMBL" id="MBS4200004.1"/>
    </source>
</evidence>
<reference evidence="1 2" key="1">
    <citation type="submission" date="2021-05" db="EMBL/GenBank/DDBJ databases">
        <title>Novel Bacillus species.</title>
        <authorList>
            <person name="Liu G."/>
        </authorList>
    </citation>
    <scope>NUCLEOTIDE SEQUENCE [LARGE SCALE GENOMIC DNA]</scope>
    <source>
        <strain evidence="1 2">FJAT-49732</strain>
    </source>
</reference>
<sequence length="167" mass="19506">MRKMVFFLSFILIVVTVLLLSSKQPKQVSSPQSNQTDLKETRYIVEKNSTIDHLEAEEMPPNERWHYIKDLRNATSIIVLCHPASYEIDKPNLVEEITDSFQKSKYIEKSEYPSHEPDVKLYFKKRDDFIMAGRFYLQEGVIISPEGPIIKIDLETVQKIMKHADCK</sequence>
<gene>
    <name evidence="1" type="ORF">KHA93_10090</name>
</gene>
<evidence type="ECO:0000313" key="2">
    <source>
        <dbReference type="Proteomes" id="UP000682713"/>
    </source>
</evidence>
<dbReference type="Proteomes" id="UP000682713">
    <property type="component" value="Unassembled WGS sequence"/>
</dbReference>
<keyword evidence="2" id="KW-1185">Reference proteome</keyword>